<dbReference type="EMBL" id="JAWPEI010000012">
    <property type="protein sequence ID" value="KAK4708563.1"/>
    <property type="molecule type" value="Genomic_DNA"/>
</dbReference>
<dbReference type="GO" id="GO:0003824">
    <property type="term" value="F:catalytic activity"/>
    <property type="evidence" value="ECO:0007669"/>
    <property type="project" value="InterPro"/>
</dbReference>
<reference evidence="1 2" key="1">
    <citation type="submission" date="2023-10" db="EMBL/GenBank/DDBJ databases">
        <title>Genome-Wide Identification Analysis in wild type Solanum Pinnatisectum Reveals Some Genes Defensing Phytophthora Infestans.</title>
        <authorList>
            <person name="Sun C."/>
        </authorList>
    </citation>
    <scope>NUCLEOTIDE SEQUENCE [LARGE SCALE GENOMIC DNA]</scope>
    <source>
        <strain evidence="1">LQN</strain>
        <tissue evidence="1">Leaf</tissue>
    </source>
</reference>
<dbReference type="SUPFAM" id="SSF56219">
    <property type="entry name" value="DNase I-like"/>
    <property type="match status" value="1"/>
</dbReference>
<dbReference type="Proteomes" id="UP001311915">
    <property type="component" value="Unassembled WGS sequence"/>
</dbReference>
<gene>
    <name evidence="1" type="ORF">R3W88_029488</name>
</gene>
<organism evidence="1 2">
    <name type="scientific">Solanum pinnatisectum</name>
    <name type="common">tansyleaf nightshade</name>
    <dbReference type="NCBI Taxonomy" id="50273"/>
    <lineage>
        <taxon>Eukaryota</taxon>
        <taxon>Viridiplantae</taxon>
        <taxon>Streptophyta</taxon>
        <taxon>Embryophyta</taxon>
        <taxon>Tracheophyta</taxon>
        <taxon>Spermatophyta</taxon>
        <taxon>Magnoliopsida</taxon>
        <taxon>eudicotyledons</taxon>
        <taxon>Gunneridae</taxon>
        <taxon>Pentapetalae</taxon>
        <taxon>asterids</taxon>
        <taxon>lamiids</taxon>
        <taxon>Solanales</taxon>
        <taxon>Solanaceae</taxon>
        <taxon>Solanoideae</taxon>
        <taxon>Solaneae</taxon>
        <taxon>Solanum</taxon>
    </lineage>
</organism>
<sequence>MDDHFNLKNEFNFDDYLEVPAQGRAGGIVLMWLTNMVNVTLKRKDDQELHAMIQVFPHYFSWCFSVIYTSTNSYKRITLWNNLEDINSSFTGPWLIAGDFNEILGQQDKWGGGGGRKINSRRSSKFWNYLNNCNLIDLEFKRCKYTWSNHRCGRKDLILERLDCAFANNDWLVKYPNAQVTHLPKTHSDHNPLLILLFKPNSGNLSKPFRLEKFWLEHPNFRNLVERCWINKDLISAISLFRNEAHIWSRETFGNIFKKKRTSLARL</sequence>
<dbReference type="PANTHER" id="PTHR35218:SF9">
    <property type="entry name" value="ENDONUCLEASE_EXONUCLEASE_PHOSPHATASE DOMAIN-CONTAINING PROTEIN"/>
    <property type="match status" value="1"/>
</dbReference>
<evidence type="ECO:0000313" key="2">
    <source>
        <dbReference type="Proteomes" id="UP001311915"/>
    </source>
</evidence>
<keyword evidence="2" id="KW-1185">Reference proteome</keyword>
<protein>
    <recommendedName>
        <fullName evidence="3">Endonuclease/exonuclease/phosphatase domain-containing protein</fullName>
    </recommendedName>
</protein>
<evidence type="ECO:0008006" key="3">
    <source>
        <dbReference type="Google" id="ProtNLM"/>
    </source>
</evidence>
<accession>A0AAV9K5I4</accession>
<dbReference type="Gene3D" id="3.60.10.10">
    <property type="entry name" value="Endonuclease/exonuclease/phosphatase"/>
    <property type="match status" value="1"/>
</dbReference>
<dbReference type="AlphaFoldDB" id="A0AAV9K5I4"/>
<comment type="caution">
    <text evidence="1">The sequence shown here is derived from an EMBL/GenBank/DDBJ whole genome shotgun (WGS) entry which is preliminary data.</text>
</comment>
<proteinExistence type="predicted"/>
<dbReference type="InterPro" id="IPR036691">
    <property type="entry name" value="Endo/exonu/phosph_ase_sf"/>
</dbReference>
<dbReference type="PANTHER" id="PTHR35218">
    <property type="entry name" value="RNASE H DOMAIN-CONTAINING PROTEIN"/>
    <property type="match status" value="1"/>
</dbReference>
<name>A0AAV9K5I4_9SOLN</name>
<evidence type="ECO:0000313" key="1">
    <source>
        <dbReference type="EMBL" id="KAK4708563.1"/>
    </source>
</evidence>